<keyword evidence="4" id="KW-1185">Reference proteome</keyword>
<keyword evidence="1" id="KW-0732">Signal</keyword>
<feature type="signal peptide" evidence="1">
    <location>
        <begin position="1"/>
        <end position="22"/>
    </location>
</feature>
<dbReference type="AlphaFoldDB" id="A0A344PHW5"/>
<dbReference type="EMBL" id="CP030918">
    <property type="protein sequence ID" value="AXC48970.1"/>
    <property type="molecule type" value="Genomic_DNA"/>
</dbReference>
<dbReference type="OrthoDB" id="7363179at2"/>
<name>A0A344PHW5_9RHOB</name>
<organism evidence="3 4">
    <name type="scientific">Paracoccus suum</name>
    <dbReference type="NCBI Taxonomy" id="2259340"/>
    <lineage>
        <taxon>Bacteria</taxon>
        <taxon>Pseudomonadati</taxon>
        <taxon>Pseudomonadota</taxon>
        <taxon>Alphaproteobacteria</taxon>
        <taxon>Rhodobacterales</taxon>
        <taxon>Paracoccaceae</taxon>
        <taxon>Paracoccus</taxon>
    </lineage>
</organism>
<dbReference type="Proteomes" id="UP000252023">
    <property type="component" value="Chromosome"/>
</dbReference>
<dbReference type="KEGG" id="pars:DRW48_03965"/>
<evidence type="ECO:0000256" key="1">
    <source>
        <dbReference type="SAM" id="SignalP"/>
    </source>
</evidence>
<dbReference type="SUPFAM" id="SSF103247">
    <property type="entry name" value="TT1751-like"/>
    <property type="match status" value="1"/>
</dbReference>
<feature type="chain" id="PRO_5016625835" evidence="1">
    <location>
        <begin position="23"/>
        <end position="148"/>
    </location>
</feature>
<dbReference type="Gene3D" id="3.30.310.70">
    <property type="entry name" value="TT1751-like domain"/>
    <property type="match status" value="1"/>
</dbReference>
<proteinExistence type="predicted"/>
<protein>
    <submittedName>
        <fullName evidence="3">DUF302 domain-containing protein</fullName>
    </submittedName>
</protein>
<dbReference type="InterPro" id="IPR035923">
    <property type="entry name" value="TT1751-like_sf"/>
</dbReference>
<accession>A0A344PHW5</accession>
<evidence type="ECO:0000259" key="2">
    <source>
        <dbReference type="Pfam" id="PF03625"/>
    </source>
</evidence>
<dbReference type="Pfam" id="PF03625">
    <property type="entry name" value="DUF302"/>
    <property type="match status" value="1"/>
</dbReference>
<reference evidence="4" key="1">
    <citation type="submission" date="2018-07" db="EMBL/GenBank/DDBJ databases">
        <title>Genome sequencing of Paracoccus sp. SC2-6.</title>
        <authorList>
            <person name="Heo J."/>
            <person name="Kim S.-J."/>
            <person name="Kwon S.-W."/>
        </authorList>
    </citation>
    <scope>NUCLEOTIDE SEQUENCE [LARGE SCALE GENOMIC DNA]</scope>
    <source>
        <strain evidence="4">SC2-6</strain>
    </source>
</reference>
<sequence>MILTPRLPVLLAGLMLAAPALAAPPVVTETTGPVADVVAAIEDEIVNAGLVVEGHLLIGDMLSRTKADVGGTKEIFTDAEMFTFCSATVSRAVMERDPSNIQFCPYSIYVYETADAPGKVIVGHPDYAAHGVPEVSELIEKIVKAAVE</sequence>
<dbReference type="RefSeq" id="WP_114075289.1">
    <property type="nucleotide sequence ID" value="NZ_CP030918.1"/>
</dbReference>
<dbReference type="InterPro" id="IPR005180">
    <property type="entry name" value="DUF302"/>
</dbReference>
<gene>
    <name evidence="3" type="ORF">DRW48_03965</name>
</gene>
<evidence type="ECO:0000313" key="4">
    <source>
        <dbReference type="Proteomes" id="UP000252023"/>
    </source>
</evidence>
<feature type="domain" description="DUF302" evidence="2">
    <location>
        <begin position="76"/>
        <end position="125"/>
    </location>
</feature>
<evidence type="ECO:0000313" key="3">
    <source>
        <dbReference type="EMBL" id="AXC48970.1"/>
    </source>
</evidence>